<feature type="region of interest" description="Disordered" evidence="1">
    <location>
        <begin position="1"/>
        <end position="49"/>
    </location>
</feature>
<dbReference type="AlphaFoldDB" id="A0ABD2XH54"/>
<dbReference type="Proteomes" id="UP001627154">
    <property type="component" value="Unassembled WGS sequence"/>
</dbReference>
<comment type="caution">
    <text evidence="2">The sequence shown here is derived from an EMBL/GenBank/DDBJ whole genome shotgun (WGS) entry which is preliminary data.</text>
</comment>
<protein>
    <submittedName>
        <fullName evidence="2">Uncharacterized protein</fullName>
    </submittedName>
</protein>
<proteinExistence type="predicted"/>
<dbReference type="EMBL" id="JBJJXI010000023">
    <property type="protein sequence ID" value="KAL3404708.1"/>
    <property type="molecule type" value="Genomic_DNA"/>
</dbReference>
<organism evidence="2 3">
    <name type="scientific">Trichogramma kaykai</name>
    <dbReference type="NCBI Taxonomy" id="54128"/>
    <lineage>
        <taxon>Eukaryota</taxon>
        <taxon>Metazoa</taxon>
        <taxon>Ecdysozoa</taxon>
        <taxon>Arthropoda</taxon>
        <taxon>Hexapoda</taxon>
        <taxon>Insecta</taxon>
        <taxon>Pterygota</taxon>
        <taxon>Neoptera</taxon>
        <taxon>Endopterygota</taxon>
        <taxon>Hymenoptera</taxon>
        <taxon>Apocrita</taxon>
        <taxon>Proctotrupomorpha</taxon>
        <taxon>Chalcidoidea</taxon>
        <taxon>Trichogrammatidae</taxon>
        <taxon>Trichogramma</taxon>
    </lineage>
</organism>
<gene>
    <name evidence="2" type="ORF">TKK_002751</name>
</gene>
<evidence type="ECO:0000313" key="2">
    <source>
        <dbReference type="EMBL" id="KAL3404708.1"/>
    </source>
</evidence>
<keyword evidence="3" id="KW-1185">Reference proteome</keyword>
<evidence type="ECO:0000313" key="3">
    <source>
        <dbReference type="Proteomes" id="UP001627154"/>
    </source>
</evidence>
<sequence length="89" mass="9865">MKKSTGSGNKGKNRNKKEPKAPNKKPYGFCCDERRDPQLPQPPSDPSLDTVILDAAGPNLRLRIEEKDKVYAPAPRKLVSNHARGRNAT</sequence>
<reference evidence="2 3" key="1">
    <citation type="journal article" date="2024" name="bioRxiv">
        <title>A reference genome for Trichogramma kaykai: A tiny desert-dwelling parasitoid wasp with competing sex-ratio distorters.</title>
        <authorList>
            <person name="Culotta J."/>
            <person name="Lindsey A.R."/>
        </authorList>
    </citation>
    <scope>NUCLEOTIDE SEQUENCE [LARGE SCALE GENOMIC DNA]</scope>
    <source>
        <strain evidence="2 3">KSX58</strain>
    </source>
</reference>
<name>A0ABD2XH54_9HYME</name>
<evidence type="ECO:0000256" key="1">
    <source>
        <dbReference type="SAM" id="MobiDB-lite"/>
    </source>
</evidence>
<accession>A0ABD2XH54</accession>